<keyword evidence="1 4" id="KW-0547">Nucleotide-binding</keyword>
<dbReference type="InterPro" id="IPR003593">
    <property type="entry name" value="AAA+_ATPase"/>
</dbReference>
<comment type="caution">
    <text evidence="6">The sequence shown here is derived from an EMBL/GenBank/DDBJ whole genome shotgun (WGS) entry which is preliminary data.</text>
</comment>
<dbReference type="InterPro" id="IPR004948">
    <property type="entry name" value="Nuc-triphosphatase_THEP1"/>
</dbReference>
<dbReference type="Proteomes" id="UP000651120">
    <property type="component" value="Unassembled WGS sequence"/>
</dbReference>
<dbReference type="RefSeq" id="WP_011009283.1">
    <property type="nucleotide sequence ID" value="NZ_DAIOPL010000003.1"/>
</dbReference>
<dbReference type="GeneID" id="1464004"/>
<dbReference type="EMBL" id="DUJP01000030">
    <property type="protein sequence ID" value="HII47573.1"/>
    <property type="molecule type" value="Genomic_DNA"/>
</dbReference>
<dbReference type="SMR" id="A0A832STN7"/>
<comment type="similarity">
    <text evidence="4">Belongs to the THEP1 NTPase family.</text>
</comment>
<comment type="catalytic activity">
    <reaction evidence="4">
        <text>a ribonucleoside 5'-triphosphate + H2O = a ribonucleoside 5'-diphosphate + phosphate + H(+)</text>
        <dbReference type="Rhea" id="RHEA:23680"/>
        <dbReference type="ChEBI" id="CHEBI:15377"/>
        <dbReference type="ChEBI" id="CHEBI:15378"/>
        <dbReference type="ChEBI" id="CHEBI:43474"/>
        <dbReference type="ChEBI" id="CHEBI:57930"/>
        <dbReference type="ChEBI" id="CHEBI:61557"/>
        <dbReference type="EC" id="3.6.1.15"/>
    </reaction>
</comment>
<evidence type="ECO:0000313" key="7">
    <source>
        <dbReference type="Proteomes" id="UP000651120"/>
    </source>
</evidence>
<proteinExistence type="inferred from homology"/>
<dbReference type="OMA" id="VTAVQNC"/>
<dbReference type="Gene3D" id="3.40.50.300">
    <property type="entry name" value="P-loop containing nucleotide triphosphate hydrolases"/>
    <property type="match status" value="1"/>
</dbReference>
<dbReference type="GO" id="GO:0005524">
    <property type="term" value="F:ATP binding"/>
    <property type="evidence" value="ECO:0007669"/>
    <property type="project" value="UniProtKB-UniRule"/>
</dbReference>
<dbReference type="HAMAP" id="MF_00796">
    <property type="entry name" value="NTPase_1"/>
    <property type="match status" value="1"/>
</dbReference>
<accession>A0A832STN7</accession>
<evidence type="ECO:0000256" key="2">
    <source>
        <dbReference type="ARBA" id="ARBA00022801"/>
    </source>
</evidence>
<evidence type="ECO:0000256" key="1">
    <source>
        <dbReference type="ARBA" id="ARBA00022741"/>
    </source>
</evidence>
<feature type="binding site" evidence="4">
    <location>
        <begin position="15"/>
        <end position="22"/>
    </location>
    <ligand>
        <name>ATP</name>
        <dbReference type="ChEBI" id="CHEBI:30616"/>
    </ligand>
</feature>
<keyword evidence="2 4" id="KW-0378">Hydrolase</keyword>
<reference evidence="6" key="1">
    <citation type="journal article" date="2020" name="bioRxiv">
        <title>A rank-normalized archaeal taxonomy based on genome phylogeny resolves widespread incomplete and uneven classifications.</title>
        <authorList>
            <person name="Rinke C."/>
            <person name="Chuvochina M."/>
            <person name="Mussig A.J."/>
            <person name="Chaumeil P.-A."/>
            <person name="Waite D.W."/>
            <person name="Whitman W.B."/>
            <person name="Parks D.H."/>
            <person name="Hugenholtz P."/>
        </authorList>
    </citation>
    <scope>NUCLEOTIDE SEQUENCE</scope>
    <source>
        <strain evidence="6">UBA8839</strain>
    </source>
</reference>
<dbReference type="PRINTS" id="PR00364">
    <property type="entry name" value="DISEASERSIST"/>
</dbReference>
<protein>
    <recommendedName>
        <fullName evidence="4">Nucleoside-triphosphatase HA333_09085</fullName>
        <shortName evidence="4">NTPase</shortName>
        <ecNumber evidence="4">3.6.1.15</ecNumber>
    </recommendedName>
    <alternativeName>
        <fullName evidence="4">Nucleoside triphosphate phosphohydrolase</fullName>
    </alternativeName>
</protein>
<feature type="binding site" evidence="4">
    <location>
        <begin position="101"/>
        <end position="108"/>
    </location>
    <ligand>
        <name>ATP</name>
        <dbReference type="ChEBI" id="CHEBI:30616"/>
    </ligand>
</feature>
<evidence type="ECO:0000256" key="4">
    <source>
        <dbReference type="HAMAP-Rule" id="MF_00796"/>
    </source>
</evidence>
<dbReference type="InterPro" id="IPR027417">
    <property type="entry name" value="P-loop_NTPase"/>
</dbReference>
<gene>
    <name evidence="6" type="ORF">HA333_09085</name>
</gene>
<dbReference type="GO" id="GO:0017111">
    <property type="term" value="F:ribonucleoside triphosphate phosphatase activity"/>
    <property type="evidence" value="ECO:0007669"/>
    <property type="project" value="UniProtKB-UniRule"/>
</dbReference>
<evidence type="ECO:0000313" key="6">
    <source>
        <dbReference type="EMBL" id="HII47573.1"/>
    </source>
</evidence>
<dbReference type="SMART" id="SM00382">
    <property type="entry name" value="AAA"/>
    <property type="match status" value="1"/>
</dbReference>
<dbReference type="PANTHER" id="PTHR43146">
    <property type="entry name" value="CANCER-RELATED NUCLEOSIDE-TRIPHOSPHATASE"/>
    <property type="match status" value="1"/>
</dbReference>
<comment type="function">
    <text evidence="4">Has nucleotide phosphatase activity towards ATP, GTP, CTP, TTP and UTP. May hydrolyze nucleoside diphosphates with lower efficiency.</text>
</comment>
<name>A0A832STN7_9CREN</name>
<organism evidence="6 7">
    <name type="scientific">Pyrobaculum aerophilum</name>
    <dbReference type="NCBI Taxonomy" id="13773"/>
    <lineage>
        <taxon>Archaea</taxon>
        <taxon>Thermoproteota</taxon>
        <taxon>Thermoprotei</taxon>
        <taxon>Thermoproteales</taxon>
        <taxon>Thermoproteaceae</taxon>
        <taxon>Pyrobaculum</taxon>
    </lineage>
</organism>
<evidence type="ECO:0000259" key="5">
    <source>
        <dbReference type="SMART" id="SM00382"/>
    </source>
</evidence>
<dbReference type="AlphaFoldDB" id="A0A832STN7"/>
<dbReference type="EC" id="3.6.1.15" evidence="4"/>
<dbReference type="Pfam" id="PF03266">
    <property type="entry name" value="NTPase_1"/>
    <property type="match status" value="1"/>
</dbReference>
<dbReference type="NCBIfam" id="NF010248">
    <property type="entry name" value="PRK13695.1"/>
    <property type="match status" value="1"/>
</dbReference>
<sequence length="173" mass="19335">MTWRERAELRIGISGMPGVGKTTLVLKIAELARSRVKVCGFVTVEVREGGTRIGFDVVDLANGRRMALARVGRGEPSVGKYVVNLEACNVISEALRRECDLKIIDEIGAMEFKCKNFGEDLQTALHTSPRVIATVHRNYIDIAKKLGLEIIWLTRENWGLVFRQLLIQLGLTQ</sequence>
<keyword evidence="3 4" id="KW-0067">ATP-binding</keyword>
<evidence type="ECO:0000256" key="3">
    <source>
        <dbReference type="ARBA" id="ARBA00022840"/>
    </source>
</evidence>
<dbReference type="SUPFAM" id="SSF52540">
    <property type="entry name" value="P-loop containing nucleoside triphosphate hydrolases"/>
    <property type="match status" value="1"/>
</dbReference>
<dbReference type="PANTHER" id="PTHR43146:SF1">
    <property type="entry name" value="CANCER-RELATED NUCLEOSIDE-TRIPHOSPHATASE"/>
    <property type="match status" value="1"/>
</dbReference>
<feature type="domain" description="AAA+ ATPase" evidence="5">
    <location>
        <begin position="7"/>
        <end position="163"/>
    </location>
</feature>
<dbReference type="CDD" id="cd19482">
    <property type="entry name" value="RecA-like_Thep1"/>
    <property type="match status" value="1"/>
</dbReference>